<protein>
    <submittedName>
        <fullName evidence="1">Uncharacterized protein</fullName>
    </submittedName>
</protein>
<keyword evidence="2" id="KW-1185">Reference proteome</keyword>
<comment type="caution">
    <text evidence="1">The sequence shown here is derived from an EMBL/GenBank/DDBJ whole genome shotgun (WGS) entry which is preliminary data.</text>
</comment>
<dbReference type="Proteomes" id="UP000805649">
    <property type="component" value="Unassembled WGS sequence"/>
</dbReference>
<sequence>MSTIAQPGTPGHTRNGGELSTIAEQRTEPGTPPASTRSGTQSPTNTGAPKDTAEHNHQCRACRASFCQPLNCGHVYCEECLPPSSRQEGCPECKRQSAPSPPRTARPPPGPKPATDVEAQQTKPHKVPRGKLFWALFVLGAVYGCARLAWLVYITYLLERQLPEWSWSPSLRRE</sequence>
<accession>A0ACC3ZG56</accession>
<evidence type="ECO:0000313" key="2">
    <source>
        <dbReference type="Proteomes" id="UP000805649"/>
    </source>
</evidence>
<organism evidence="1 2">
    <name type="scientific">Colletotrichum truncatum</name>
    <name type="common">Anthracnose fungus</name>
    <name type="synonym">Colletotrichum capsici</name>
    <dbReference type="NCBI Taxonomy" id="5467"/>
    <lineage>
        <taxon>Eukaryota</taxon>
        <taxon>Fungi</taxon>
        <taxon>Dikarya</taxon>
        <taxon>Ascomycota</taxon>
        <taxon>Pezizomycotina</taxon>
        <taxon>Sordariomycetes</taxon>
        <taxon>Hypocreomycetidae</taxon>
        <taxon>Glomerellales</taxon>
        <taxon>Glomerellaceae</taxon>
        <taxon>Colletotrichum</taxon>
        <taxon>Colletotrichum truncatum species complex</taxon>
    </lineage>
</organism>
<gene>
    <name evidence="1" type="ORF">CTRU02_200955</name>
</gene>
<evidence type="ECO:0000313" key="1">
    <source>
        <dbReference type="EMBL" id="KAL0943069.1"/>
    </source>
</evidence>
<name>A0ACC3ZG56_COLTU</name>
<reference evidence="1 2" key="1">
    <citation type="journal article" date="2020" name="Phytopathology">
        <title>Genome Sequence Resources of Colletotrichum truncatum, C. plurivorum, C. musicola, and C. sojae: Four Species Pathogenic to Soybean (Glycine max).</title>
        <authorList>
            <person name="Rogerio F."/>
            <person name="Boufleur T.R."/>
            <person name="Ciampi-Guillardi M."/>
            <person name="Sukno S.A."/>
            <person name="Thon M.R."/>
            <person name="Massola Junior N.S."/>
            <person name="Baroncelli R."/>
        </authorList>
    </citation>
    <scope>NUCLEOTIDE SEQUENCE [LARGE SCALE GENOMIC DNA]</scope>
    <source>
        <strain evidence="1 2">CMES1059</strain>
    </source>
</reference>
<dbReference type="EMBL" id="VUJX02000001">
    <property type="protein sequence ID" value="KAL0943069.1"/>
    <property type="molecule type" value="Genomic_DNA"/>
</dbReference>
<proteinExistence type="predicted"/>